<dbReference type="InterPro" id="IPR015421">
    <property type="entry name" value="PyrdxlP-dep_Trfase_major"/>
</dbReference>
<dbReference type="Gene3D" id="3.90.1150.10">
    <property type="entry name" value="Aspartate Aminotransferase, domain 1"/>
    <property type="match status" value="1"/>
</dbReference>
<evidence type="ECO:0000256" key="4">
    <source>
        <dbReference type="PIRSR" id="PIRSR000524-1"/>
    </source>
</evidence>
<accession>A0A6F8ZDY6</accession>
<dbReference type="InterPro" id="IPR020578">
    <property type="entry name" value="Aminotrans_V_PyrdxlP_BS"/>
</dbReference>
<evidence type="ECO:0000256" key="3">
    <source>
        <dbReference type="ARBA" id="ARBA00022898"/>
    </source>
</evidence>
<keyword evidence="10" id="KW-1185">Reference proteome</keyword>
<dbReference type="PANTHER" id="PTHR21152">
    <property type="entry name" value="AMINOTRANSFERASE CLASS V"/>
    <property type="match status" value="1"/>
</dbReference>
<feature type="modified residue" description="N6-(pyridoxal phosphate)lysine" evidence="5">
    <location>
        <position position="194"/>
    </location>
</feature>
<dbReference type="GO" id="GO:0019265">
    <property type="term" value="P:glycine biosynthetic process, by transamination of glyoxylate"/>
    <property type="evidence" value="ECO:0007669"/>
    <property type="project" value="TreeGrafter"/>
</dbReference>
<feature type="domain" description="Aminotransferase class V" evidence="8">
    <location>
        <begin position="26"/>
        <end position="275"/>
    </location>
</feature>
<dbReference type="KEGG" id="hfv:R50_0471"/>
<dbReference type="SUPFAM" id="SSF53383">
    <property type="entry name" value="PLP-dependent transferases"/>
    <property type="match status" value="1"/>
</dbReference>
<keyword evidence="3 5" id="KW-0663">Pyridoxal phosphate</keyword>
<dbReference type="InterPro" id="IPR024169">
    <property type="entry name" value="SP_NH2Trfase/AEP_transaminase"/>
</dbReference>
<dbReference type="InterPro" id="IPR015422">
    <property type="entry name" value="PyrdxlP-dep_Trfase_small"/>
</dbReference>
<dbReference type="InterPro" id="IPR000192">
    <property type="entry name" value="Aminotrans_V_dom"/>
</dbReference>
<evidence type="ECO:0000313" key="10">
    <source>
        <dbReference type="Proteomes" id="UP000503399"/>
    </source>
</evidence>
<gene>
    <name evidence="9" type="ORF">R50_0471</name>
</gene>
<evidence type="ECO:0000259" key="8">
    <source>
        <dbReference type="Pfam" id="PF00266"/>
    </source>
</evidence>
<evidence type="ECO:0000256" key="7">
    <source>
        <dbReference type="RuleBase" id="RU004504"/>
    </source>
</evidence>
<dbReference type="GO" id="GO:0008453">
    <property type="term" value="F:alanine-glyoxylate transaminase activity"/>
    <property type="evidence" value="ECO:0007669"/>
    <property type="project" value="TreeGrafter"/>
</dbReference>
<dbReference type="Pfam" id="PF00266">
    <property type="entry name" value="Aminotran_5"/>
    <property type="match status" value="1"/>
</dbReference>
<dbReference type="InterPro" id="IPR015424">
    <property type="entry name" value="PyrdxlP-dep_Trfase"/>
</dbReference>
<dbReference type="Proteomes" id="UP000503399">
    <property type="component" value="Chromosome"/>
</dbReference>
<evidence type="ECO:0000256" key="1">
    <source>
        <dbReference type="ARBA" id="ARBA00001933"/>
    </source>
</evidence>
<keyword evidence="9" id="KW-0808">Transferase</keyword>
<keyword evidence="9" id="KW-0032">Aminotransferase</keyword>
<dbReference type="GO" id="GO:0050281">
    <property type="term" value="F:L-serine-glyoxylate transaminase activity"/>
    <property type="evidence" value="ECO:0007669"/>
    <property type="project" value="UniProtKB-EC"/>
</dbReference>
<dbReference type="EC" id="2.6.1.45" evidence="9"/>
<proteinExistence type="inferred from homology"/>
<dbReference type="PIRSF" id="PIRSF000524">
    <property type="entry name" value="SPT"/>
    <property type="match status" value="1"/>
</dbReference>
<comment type="cofactor">
    <cofactor evidence="1 5 7">
        <name>pyridoxal 5'-phosphate</name>
        <dbReference type="ChEBI" id="CHEBI:597326"/>
    </cofactor>
</comment>
<evidence type="ECO:0000256" key="6">
    <source>
        <dbReference type="RuleBase" id="RU004075"/>
    </source>
</evidence>
<dbReference type="GO" id="GO:0004760">
    <property type="term" value="F:L-serine-pyruvate transaminase activity"/>
    <property type="evidence" value="ECO:0007669"/>
    <property type="project" value="TreeGrafter"/>
</dbReference>
<feature type="binding site" evidence="4">
    <location>
        <position position="334"/>
    </location>
    <ligand>
        <name>substrate</name>
    </ligand>
</feature>
<dbReference type="PROSITE" id="PS00595">
    <property type="entry name" value="AA_TRANSFER_CLASS_5"/>
    <property type="match status" value="1"/>
</dbReference>
<sequence length="379" mass="39671">MFHPALLLPGPTPMPPEVARALTTPMSDHRGPAFTRAREAVEARLQDLLHAHRVAVFPSSGTGALEAAVQNFFRPGDRVLSVATGVFAQRFAQAAAAFGAEVDSIGDYGRPWDQEAILARLTAADPPYAGVLLTHNETSTGILNPVAELAGRIRAALGPDRQPAILVDSISGVPSIPFDLAASGVDAVMLASQKGFMVPPGLGMVAVSEAGWARVAAADRGPRYYFDLRPFFEGHLPYTPAVALVYGLEAALELLEAEGAEARERRHYLLRDMARAFGETAGLTPRVEAAYASPTVTALKLPEGVTPAAVRSPARSFGVEVAGGMGQWNADGIRIGHVGYVSPADLMGGLAALARALGGLGRPEAAGAVKAAMDVWMQA</sequence>
<dbReference type="PANTHER" id="PTHR21152:SF40">
    <property type="entry name" value="ALANINE--GLYOXYLATE AMINOTRANSFERASE"/>
    <property type="match status" value="1"/>
</dbReference>
<organism evidence="9 10">
    <name type="scientific">Candidatus Hydrogenisulfobacillus filiaventi</name>
    <dbReference type="NCBI Taxonomy" id="2707344"/>
    <lineage>
        <taxon>Bacteria</taxon>
        <taxon>Bacillati</taxon>
        <taxon>Bacillota</taxon>
        <taxon>Clostridia</taxon>
        <taxon>Eubacteriales</taxon>
        <taxon>Clostridiales Family XVII. Incertae Sedis</taxon>
        <taxon>Candidatus Hydrogenisulfobacillus</taxon>
    </lineage>
</organism>
<evidence type="ECO:0000256" key="2">
    <source>
        <dbReference type="ARBA" id="ARBA00009236"/>
    </source>
</evidence>
<comment type="similarity">
    <text evidence="2 6">Belongs to the class-V pyridoxal-phosphate-dependent aminotransferase family.</text>
</comment>
<protein>
    <submittedName>
        <fullName evidence="9">Serine--glyoxylate aminotransferase</fullName>
        <ecNumber evidence="9">2.6.1.45</ecNumber>
    </submittedName>
</protein>
<evidence type="ECO:0000313" key="9">
    <source>
        <dbReference type="EMBL" id="CAB1127977.1"/>
    </source>
</evidence>
<name>A0A6F8ZDY6_9FIRM</name>
<dbReference type="EMBL" id="LR778114">
    <property type="protein sequence ID" value="CAB1127977.1"/>
    <property type="molecule type" value="Genomic_DNA"/>
</dbReference>
<evidence type="ECO:0000256" key="5">
    <source>
        <dbReference type="PIRSR" id="PIRSR000524-50"/>
    </source>
</evidence>
<dbReference type="Gene3D" id="3.40.640.10">
    <property type="entry name" value="Type I PLP-dependent aspartate aminotransferase-like (Major domain)"/>
    <property type="match status" value="1"/>
</dbReference>
<reference evidence="9 10" key="1">
    <citation type="submission" date="2020-02" db="EMBL/GenBank/DDBJ databases">
        <authorList>
            <person name="Hogendoorn C."/>
        </authorList>
    </citation>
    <scope>NUCLEOTIDE SEQUENCE [LARGE SCALE GENOMIC DNA]</scope>
    <source>
        <strain evidence="9">R501</strain>
    </source>
</reference>
<dbReference type="AlphaFoldDB" id="A0A6F8ZDY6"/>